<dbReference type="Pfam" id="PF00583">
    <property type="entry name" value="Acetyltransf_1"/>
    <property type="match status" value="1"/>
</dbReference>
<dbReference type="Proteomes" id="UP000595053">
    <property type="component" value="Chromosome"/>
</dbReference>
<dbReference type="InterPro" id="IPR016181">
    <property type="entry name" value="Acyl_CoA_acyltransferase"/>
</dbReference>
<accession>A0A7M1QTU8</accession>
<dbReference type="RefSeq" id="WP_197551052.1">
    <property type="nucleotide sequence ID" value="NZ_CP063213.1"/>
</dbReference>
<dbReference type="EMBL" id="CP063213">
    <property type="protein sequence ID" value="QOR45480.1"/>
    <property type="molecule type" value="Genomic_DNA"/>
</dbReference>
<dbReference type="SUPFAM" id="SSF55729">
    <property type="entry name" value="Acyl-CoA N-acyltransferases (Nat)"/>
    <property type="match status" value="1"/>
</dbReference>
<dbReference type="Gene3D" id="3.40.630.30">
    <property type="match status" value="1"/>
</dbReference>
<dbReference type="InterPro" id="IPR000182">
    <property type="entry name" value="GNAT_dom"/>
</dbReference>
<keyword evidence="2" id="KW-0808">Transferase</keyword>
<organism evidence="2 3">
    <name type="scientific">Trueperella pecoris</name>
    <dbReference type="NCBI Taxonomy" id="2733571"/>
    <lineage>
        <taxon>Bacteria</taxon>
        <taxon>Bacillati</taxon>
        <taxon>Actinomycetota</taxon>
        <taxon>Actinomycetes</taxon>
        <taxon>Actinomycetales</taxon>
        <taxon>Actinomycetaceae</taxon>
        <taxon>Trueperella</taxon>
    </lineage>
</organism>
<sequence length="222" mass="24629">MKTWITLKTAGPAAHYPNSRIRIGAIRAPHDHEAAERLLTEQIKNRSNVPIPDYPITTRPGLHYELIGAWHDQRLVGAIFIGPADNYAYDRDLLTNPTYRPEILSRTVASIEGLAVQPHYRRGGIGLALKNAATAWANDHGAGLIISVPTTEAARELNKKAGYYLAPRNIILVLENPEHELRVGFPFPADTVALYALDQPDRTPIHVSLQALTTTNPWRGQQ</sequence>
<keyword evidence="3" id="KW-1185">Reference proteome</keyword>
<dbReference type="PROSITE" id="PS51186">
    <property type="entry name" value="GNAT"/>
    <property type="match status" value="1"/>
</dbReference>
<protein>
    <submittedName>
        <fullName evidence="2">GNAT family N-acetyltransferase</fullName>
    </submittedName>
</protein>
<evidence type="ECO:0000259" key="1">
    <source>
        <dbReference type="PROSITE" id="PS51186"/>
    </source>
</evidence>
<gene>
    <name evidence="2" type="ORF">INS88_09510</name>
</gene>
<dbReference type="CDD" id="cd04301">
    <property type="entry name" value="NAT_SF"/>
    <property type="match status" value="1"/>
</dbReference>
<dbReference type="GO" id="GO:0016747">
    <property type="term" value="F:acyltransferase activity, transferring groups other than amino-acyl groups"/>
    <property type="evidence" value="ECO:0007669"/>
    <property type="project" value="InterPro"/>
</dbReference>
<reference evidence="2 3" key="1">
    <citation type="submission" date="2020-10" db="EMBL/GenBank/DDBJ databases">
        <title>Trueperella pecoris sp. nov. isolated from bovine and porcine specimens.</title>
        <authorList>
            <person name="Schoenecker L."/>
            <person name="Schnydrig P."/>
            <person name="Brodard I."/>
            <person name="Thomann A."/>
            <person name="Hemphill A."/>
            <person name="Rodriguez-Campos S."/>
            <person name="Perreten V."/>
            <person name="Jores J."/>
            <person name="Kittl S."/>
        </authorList>
    </citation>
    <scope>NUCLEOTIDE SEQUENCE [LARGE SCALE GENOMIC DNA]</scope>
    <source>
        <strain evidence="2 3">15A0121</strain>
    </source>
</reference>
<proteinExistence type="predicted"/>
<evidence type="ECO:0000313" key="3">
    <source>
        <dbReference type="Proteomes" id="UP000595053"/>
    </source>
</evidence>
<name>A0A7M1QTU8_9ACTO</name>
<feature type="domain" description="N-acetyltransferase" evidence="1">
    <location>
        <begin position="21"/>
        <end position="188"/>
    </location>
</feature>
<dbReference type="AlphaFoldDB" id="A0A7M1QTU8"/>
<evidence type="ECO:0000313" key="2">
    <source>
        <dbReference type="EMBL" id="QOR45480.1"/>
    </source>
</evidence>